<accession>A0A377G7C1</accession>
<evidence type="ECO:0000313" key="1">
    <source>
        <dbReference type="EMBL" id="STO20654.1"/>
    </source>
</evidence>
<dbReference type="RefSeq" id="WP_010652952.1">
    <property type="nucleotide sequence ID" value="NZ_JAPHOO010000001.1"/>
</dbReference>
<sequence>MQSKTDASQSEFSLEALFTEATKETANLSQVKSAAAFAMKFLMLGDEPSYVDKIYQLAELSAHLLKLEFSLESVLQEVQSGITESHPHALELITSKIGLGQYQLAHATPHLFVNQNLEKQVRTMRHYKEYPLAELIEAIITDVLVQASVQFGAQIDNFDFLNCKPGLNQ</sequence>
<gene>
    <name evidence="1" type="ORF">NCTC11370_00713</name>
</gene>
<organism evidence="1 2">
    <name type="scientific">Fluoribacter dumoffii</name>
    <dbReference type="NCBI Taxonomy" id="463"/>
    <lineage>
        <taxon>Bacteria</taxon>
        <taxon>Pseudomonadati</taxon>
        <taxon>Pseudomonadota</taxon>
        <taxon>Gammaproteobacteria</taxon>
        <taxon>Legionellales</taxon>
        <taxon>Legionellaceae</taxon>
        <taxon>Fluoribacter</taxon>
    </lineage>
</organism>
<dbReference type="AlphaFoldDB" id="A0A377G7C1"/>
<evidence type="ECO:0000313" key="2">
    <source>
        <dbReference type="Proteomes" id="UP000254554"/>
    </source>
</evidence>
<protein>
    <submittedName>
        <fullName evidence="1">Uncharacterized protein</fullName>
    </submittedName>
</protein>
<keyword evidence="2" id="KW-1185">Reference proteome</keyword>
<dbReference type="EMBL" id="UGGT01000001">
    <property type="protein sequence ID" value="STO20654.1"/>
    <property type="molecule type" value="Genomic_DNA"/>
</dbReference>
<proteinExistence type="predicted"/>
<dbReference type="STRING" id="1094715.GCA_000236165_01708"/>
<dbReference type="OrthoDB" id="5649950at2"/>
<reference evidence="1 2" key="1">
    <citation type="submission" date="2018-06" db="EMBL/GenBank/DDBJ databases">
        <authorList>
            <consortium name="Pathogen Informatics"/>
            <person name="Doyle S."/>
        </authorList>
    </citation>
    <scope>NUCLEOTIDE SEQUENCE [LARGE SCALE GENOMIC DNA]</scope>
    <source>
        <strain evidence="1 2">NCTC11370</strain>
    </source>
</reference>
<dbReference type="Proteomes" id="UP000254554">
    <property type="component" value="Unassembled WGS sequence"/>
</dbReference>
<name>A0A377G7C1_9GAMM</name>
<dbReference type="GeneID" id="93292666"/>